<dbReference type="Pfam" id="PF01426">
    <property type="entry name" value="BAH"/>
    <property type="match status" value="1"/>
</dbReference>
<gene>
    <name evidence="14" type="ORF">HKI87_12g69750</name>
</gene>
<dbReference type="InterPro" id="IPR001965">
    <property type="entry name" value="Znf_PHD"/>
</dbReference>
<dbReference type="GO" id="GO:0008270">
    <property type="term" value="F:zinc ion binding"/>
    <property type="evidence" value="ECO:0007669"/>
    <property type="project" value="UniProtKB-KW"/>
</dbReference>
<feature type="region of interest" description="Disordered" evidence="11">
    <location>
        <begin position="428"/>
        <end position="456"/>
    </location>
</feature>
<dbReference type="InterPro" id="IPR003959">
    <property type="entry name" value="ATPase_AAA_core"/>
</dbReference>
<dbReference type="GO" id="GO:0005664">
    <property type="term" value="C:nuclear origin of replication recognition complex"/>
    <property type="evidence" value="ECO:0007669"/>
    <property type="project" value="TreeGrafter"/>
</dbReference>
<evidence type="ECO:0000256" key="10">
    <source>
        <dbReference type="RuleBase" id="RU365058"/>
    </source>
</evidence>
<dbReference type="AlphaFoldDB" id="A0AAX4PHK5"/>
<dbReference type="GO" id="GO:0016887">
    <property type="term" value="F:ATP hydrolysis activity"/>
    <property type="evidence" value="ECO:0007669"/>
    <property type="project" value="InterPro"/>
</dbReference>
<dbReference type="Pfam" id="PF02178">
    <property type="entry name" value="AT_hook"/>
    <property type="match status" value="4"/>
</dbReference>
<evidence type="ECO:0000256" key="9">
    <source>
        <dbReference type="PROSITE-ProRule" id="PRU00146"/>
    </source>
</evidence>
<feature type="compositionally biased region" description="Basic and acidic residues" evidence="11">
    <location>
        <begin position="42"/>
        <end position="53"/>
    </location>
</feature>
<keyword evidence="4" id="KW-0479">Metal-binding</keyword>
<feature type="region of interest" description="Disordered" evidence="11">
    <location>
        <begin position="1"/>
        <end position="212"/>
    </location>
</feature>
<dbReference type="Gene3D" id="3.40.50.300">
    <property type="entry name" value="P-loop containing nucleotide triphosphate hydrolases"/>
    <property type="match status" value="1"/>
</dbReference>
<keyword evidence="3 10" id="KW-0235">DNA replication</keyword>
<evidence type="ECO:0000259" key="13">
    <source>
        <dbReference type="PROSITE" id="PS51038"/>
    </source>
</evidence>
<dbReference type="Gene3D" id="1.10.8.60">
    <property type="match status" value="1"/>
</dbReference>
<feature type="compositionally biased region" description="Low complexity" evidence="11">
    <location>
        <begin position="31"/>
        <end position="40"/>
    </location>
</feature>
<comment type="subunit">
    <text evidence="10">Component of the origin recognition complex (ORC) composed of at least ORC1, ORC2, ORC3, ORC4, ORC5 and ORC6. ORC is regulated in a cell-cycle and development dependent manner. It is sequentially assembled at the exit from anaphase of mitosis and disassembled as cells enter S phase. Binds unmodified and methylated histone H3.</text>
</comment>
<dbReference type="GO" id="GO:0006355">
    <property type="term" value="P:regulation of DNA-templated transcription"/>
    <property type="evidence" value="ECO:0007669"/>
    <property type="project" value="InterPro"/>
</dbReference>
<dbReference type="PROSITE" id="PS01359">
    <property type="entry name" value="ZF_PHD_1"/>
    <property type="match status" value="1"/>
</dbReference>
<dbReference type="PROSITE" id="PS51038">
    <property type="entry name" value="BAH"/>
    <property type="match status" value="1"/>
</dbReference>
<dbReference type="SMART" id="SM00249">
    <property type="entry name" value="PHD"/>
    <property type="match status" value="1"/>
</dbReference>
<keyword evidence="15" id="KW-1185">Reference proteome</keyword>
<dbReference type="Pfam" id="PF00628">
    <property type="entry name" value="PHD"/>
    <property type="match status" value="1"/>
</dbReference>
<organism evidence="14 15">
    <name type="scientific">Chloropicon roscoffensis</name>
    <dbReference type="NCBI Taxonomy" id="1461544"/>
    <lineage>
        <taxon>Eukaryota</taxon>
        <taxon>Viridiplantae</taxon>
        <taxon>Chlorophyta</taxon>
        <taxon>Chloropicophyceae</taxon>
        <taxon>Chloropicales</taxon>
        <taxon>Chloropicaceae</taxon>
        <taxon>Chloropicon</taxon>
    </lineage>
</organism>
<feature type="region of interest" description="Disordered" evidence="11">
    <location>
        <begin position="469"/>
        <end position="489"/>
    </location>
</feature>
<keyword evidence="5 9" id="KW-0863">Zinc-finger</keyword>
<feature type="compositionally biased region" description="Basic residues" evidence="11">
    <location>
        <begin position="71"/>
        <end position="83"/>
    </location>
</feature>
<protein>
    <recommendedName>
        <fullName evidence="10">Origin recognition complex subunit 1</fullName>
    </recommendedName>
</protein>
<dbReference type="Pfam" id="PF22606">
    <property type="entry name" value="Cdc6-ORC-like_ATPase_lid"/>
    <property type="match status" value="1"/>
</dbReference>
<dbReference type="Proteomes" id="UP001472866">
    <property type="component" value="Chromosome 12"/>
</dbReference>
<dbReference type="Gene3D" id="2.30.30.490">
    <property type="match status" value="1"/>
</dbReference>
<evidence type="ECO:0000256" key="8">
    <source>
        <dbReference type="ARBA" id="ARBA00023242"/>
    </source>
</evidence>
<dbReference type="InterPro" id="IPR017956">
    <property type="entry name" value="AT_hook_DNA-bd_motif"/>
</dbReference>
<name>A0AAX4PHK5_9CHLO</name>
<evidence type="ECO:0000256" key="3">
    <source>
        <dbReference type="ARBA" id="ARBA00022705"/>
    </source>
</evidence>
<dbReference type="InterPro" id="IPR013083">
    <property type="entry name" value="Znf_RING/FYVE/PHD"/>
</dbReference>
<dbReference type="GO" id="GO:0033314">
    <property type="term" value="P:mitotic DNA replication checkpoint signaling"/>
    <property type="evidence" value="ECO:0007669"/>
    <property type="project" value="TreeGrafter"/>
</dbReference>
<evidence type="ECO:0000256" key="2">
    <source>
        <dbReference type="ARBA" id="ARBA00008398"/>
    </source>
</evidence>
<dbReference type="InterPro" id="IPR050311">
    <property type="entry name" value="ORC1/CDC6"/>
</dbReference>
<dbReference type="Pfam" id="PF00004">
    <property type="entry name" value="AAA"/>
    <property type="match status" value="1"/>
</dbReference>
<dbReference type="PANTHER" id="PTHR10763:SF23">
    <property type="entry name" value="ORIGIN RECOGNITION COMPLEX SUBUNIT 1"/>
    <property type="match status" value="1"/>
</dbReference>
<feature type="compositionally biased region" description="Basic residues" evidence="11">
    <location>
        <begin position="469"/>
        <end position="478"/>
    </location>
</feature>
<comment type="function">
    <text evidence="10">Component of the origin recognition complex (ORC) that binds origins of replication. DNA-binding is ATP-dependent, however specific DNA sequences that define origins of replication have not been identified so far. ORC is required to assemble the pre-replication complex necessary to initiate DNA replication.</text>
</comment>
<keyword evidence="10" id="KW-0067">ATP-binding</keyword>
<evidence type="ECO:0000256" key="1">
    <source>
        <dbReference type="ARBA" id="ARBA00004123"/>
    </source>
</evidence>
<evidence type="ECO:0000313" key="14">
    <source>
        <dbReference type="EMBL" id="WZN65417.1"/>
    </source>
</evidence>
<evidence type="ECO:0000256" key="11">
    <source>
        <dbReference type="SAM" id="MobiDB-lite"/>
    </source>
</evidence>
<dbReference type="GO" id="GO:0006270">
    <property type="term" value="P:DNA replication initiation"/>
    <property type="evidence" value="ECO:0007669"/>
    <property type="project" value="TreeGrafter"/>
</dbReference>
<dbReference type="InterPro" id="IPR027417">
    <property type="entry name" value="P-loop_NTPase"/>
</dbReference>
<dbReference type="InterPro" id="IPR019787">
    <property type="entry name" value="Znf_PHD-finger"/>
</dbReference>
<accession>A0AAX4PHK5</accession>
<dbReference type="InterPro" id="IPR054425">
    <property type="entry name" value="Cdc6_ORC1-like_ATPase_lid"/>
</dbReference>
<dbReference type="SUPFAM" id="SSF52540">
    <property type="entry name" value="P-loop containing nucleoside triphosphate hydrolases"/>
    <property type="match status" value="1"/>
</dbReference>
<evidence type="ECO:0000256" key="5">
    <source>
        <dbReference type="ARBA" id="ARBA00022771"/>
    </source>
</evidence>
<dbReference type="SUPFAM" id="SSF57903">
    <property type="entry name" value="FYVE/PHD zinc finger"/>
    <property type="match status" value="1"/>
</dbReference>
<dbReference type="InterPro" id="IPR003593">
    <property type="entry name" value="AAA+_ATPase"/>
</dbReference>
<keyword evidence="6" id="KW-0862">Zinc</keyword>
<dbReference type="GO" id="GO:0005524">
    <property type="term" value="F:ATP binding"/>
    <property type="evidence" value="ECO:0007669"/>
    <property type="project" value="UniProtKB-KW"/>
</dbReference>
<dbReference type="PANTHER" id="PTHR10763">
    <property type="entry name" value="CELL DIVISION CONTROL PROTEIN 6-RELATED"/>
    <property type="match status" value="1"/>
</dbReference>
<dbReference type="SMART" id="SM00384">
    <property type="entry name" value="AT_hook"/>
    <property type="match status" value="6"/>
</dbReference>
<dbReference type="PRINTS" id="PR00929">
    <property type="entry name" value="ATHOOK"/>
</dbReference>
<dbReference type="PROSITE" id="PS50016">
    <property type="entry name" value="ZF_PHD_2"/>
    <property type="match status" value="1"/>
</dbReference>
<dbReference type="InterPro" id="IPR000637">
    <property type="entry name" value="HMGI/Y_DNA-bd_CS"/>
</dbReference>
<dbReference type="CDD" id="cd00009">
    <property type="entry name" value="AAA"/>
    <property type="match status" value="1"/>
</dbReference>
<feature type="compositionally biased region" description="Acidic residues" evidence="11">
    <location>
        <begin position="430"/>
        <end position="447"/>
    </location>
</feature>
<dbReference type="InterPro" id="IPR043151">
    <property type="entry name" value="BAH_sf"/>
</dbReference>
<keyword evidence="7 10" id="KW-0238">DNA-binding</keyword>
<evidence type="ECO:0000256" key="4">
    <source>
        <dbReference type="ARBA" id="ARBA00022723"/>
    </source>
</evidence>
<dbReference type="InterPro" id="IPR001025">
    <property type="entry name" value="BAH_dom"/>
</dbReference>
<evidence type="ECO:0000313" key="15">
    <source>
        <dbReference type="Proteomes" id="UP001472866"/>
    </source>
</evidence>
<dbReference type="InterPro" id="IPR011011">
    <property type="entry name" value="Znf_FYVE_PHD"/>
</dbReference>
<dbReference type="InterPro" id="IPR019786">
    <property type="entry name" value="Zinc_finger_PHD-type_CS"/>
</dbReference>
<keyword evidence="8 10" id="KW-0539">Nucleus</keyword>
<evidence type="ECO:0000256" key="6">
    <source>
        <dbReference type="ARBA" id="ARBA00022833"/>
    </source>
</evidence>
<comment type="similarity">
    <text evidence="2 10">Belongs to the ORC1 family.</text>
</comment>
<dbReference type="EMBL" id="CP151512">
    <property type="protein sequence ID" value="WZN65417.1"/>
    <property type="molecule type" value="Genomic_DNA"/>
</dbReference>
<reference evidence="14 15" key="1">
    <citation type="submission" date="2024-03" db="EMBL/GenBank/DDBJ databases">
        <title>Complete genome sequence of the green alga Chloropicon roscoffensis RCC1871.</title>
        <authorList>
            <person name="Lemieux C."/>
            <person name="Pombert J.-F."/>
            <person name="Otis C."/>
            <person name="Turmel M."/>
        </authorList>
    </citation>
    <scope>NUCLEOTIDE SEQUENCE [LARGE SCALE GENOMIC DNA]</scope>
    <source>
        <strain evidence="14 15">RCC1871</strain>
    </source>
</reference>
<sequence length="954" mass="104888">MTARVSEQFKQVKPSGAAKRKGRPRKTDFGVEVQVAAAEPEASDHGHSAEKKSLRSRKSPKQLYEPTLPVKPKRPVGRPRKKVPKDQPPVAKRPRGRPRKVVDPNAPPVVKRPRGRPRKIPLDADAPPAPKRPRGRPRKVPVVDADAPPEAPKRPRGRPKKSEVEVVPSGAGRRTSRDQSGPPRPAKARAGPAAPEDHEQRGPRRHVMEAESGGKVLRVGDYVYVDLGSAEINLDGGEDYRCEVCGGCSSDETRVMIECDGCLKGYHLECLDPPLEEIPPGEWLCPSCSEGGARLEGEDEGPRTAREYFFAKHLGLVKIEGLYYRGAQGKRSPGGKGKQKEGDLMMSVRWFYLPEDTHTGRQRHHGAREVFRTNHFDENEASCVIQTGARVCTPTNYADEDGGDDVFYCEYTYDPAWQRFQRWSKLDRPEGDDDGSDFSDLSSDESDYGGGGGWRAGEDGDEDYLVGLRRKKLGKGRPGRGAGAGARGRRVRMEQGGMVLSSHSAKVGGKGIAAMGAEEVPSVLRKAAKGRSPLERARAALTLSATPKHISCREEEMGQIEDFVQCCLSEGSGSRQQQQQGRCLYISGVPGTGKTATVLEVMRRFKKKAERQEVPQFQFVELNALRLPTAQHAYSFLLEQLTGWQTTPMRAAEELNAMYFDGDAADAAGGSRAAKQGQRKPVTILLVDEMDQLVTRSQSVLYNIFEWPMHRNSCISVIGIANTIDLPERFLPRVLSRLGLQRVAFQPYSQQQIQEIIRSRLQDLNGQSGEGLFDRQAIEYVARKVAAVSGDVRRALELCRRGAEMACEAAGGAGSTEAAGVTIRHIDAAIKEMFGASHMKLLEALPELDKIVLGFLILELRKTGTVETVLESLVTRAKRTLSVLPDRDALKDPQIAEISGSVTQLSRMKLVVAEPPVKHRHRKVALNVPADDVAYTIGSSGGEQLKWLHKLLKG</sequence>
<dbReference type="PROSITE" id="PS00354">
    <property type="entry name" value="HMGI_Y"/>
    <property type="match status" value="1"/>
</dbReference>
<evidence type="ECO:0000259" key="12">
    <source>
        <dbReference type="PROSITE" id="PS50016"/>
    </source>
</evidence>
<feature type="domain" description="PHD-type" evidence="12">
    <location>
        <begin position="239"/>
        <end position="291"/>
    </location>
</feature>
<feature type="domain" description="BAH" evidence="13">
    <location>
        <begin position="293"/>
        <end position="424"/>
    </location>
</feature>
<dbReference type="GO" id="GO:0003688">
    <property type="term" value="F:DNA replication origin binding"/>
    <property type="evidence" value="ECO:0007669"/>
    <property type="project" value="TreeGrafter"/>
</dbReference>
<dbReference type="GO" id="GO:0003682">
    <property type="term" value="F:chromatin binding"/>
    <property type="evidence" value="ECO:0007669"/>
    <property type="project" value="InterPro"/>
</dbReference>
<feature type="compositionally biased region" description="Basic and acidic residues" evidence="11">
    <location>
        <begin position="195"/>
        <end position="209"/>
    </location>
</feature>
<proteinExistence type="inferred from homology"/>
<evidence type="ECO:0000256" key="7">
    <source>
        <dbReference type="ARBA" id="ARBA00023125"/>
    </source>
</evidence>
<dbReference type="SMART" id="SM00382">
    <property type="entry name" value="AAA"/>
    <property type="match status" value="1"/>
</dbReference>
<dbReference type="Gene3D" id="3.30.40.10">
    <property type="entry name" value="Zinc/RING finger domain, C3HC4 (zinc finger)"/>
    <property type="match status" value="1"/>
</dbReference>
<comment type="subcellular location">
    <subcellularLocation>
        <location evidence="1 10">Nucleus</location>
    </subcellularLocation>
</comment>
<dbReference type="SMART" id="SM00439">
    <property type="entry name" value="BAH"/>
    <property type="match status" value="1"/>
</dbReference>
<keyword evidence="10" id="KW-0547">Nucleotide-binding</keyword>